<feature type="region of interest" description="Disordered" evidence="1">
    <location>
        <begin position="1"/>
        <end position="93"/>
    </location>
</feature>
<keyword evidence="4" id="KW-1185">Reference proteome</keyword>
<evidence type="ECO:0000313" key="4">
    <source>
        <dbReference type="Proteomes" id="UP001303115"/>
    </source>
</evidence>
<organism evidence="3 4">
    <name type="scientific">Parachaetomium inaequale</name>
    <dbReference type="NCBI Taxonomy" id="2588326"/>
    <lineage>
        <taxon>Eukaryota</taxon>
        <taxon>Fungi</taxon>
        <taxon>Dikarya</taxon>
        <taxon>Ascomycota</taxon>
        <taxon>Pezizomycotina</taxon>
        <taxon>Sordariomycetes</taxon>
        <taxon>Sordariomycetidae</taxon>
        <taxon>Sordariales</taxon>
        <taxon>Chaetomiaceae</taxon>
        <taxon>Parachaetomium</taxon>
    </lineage>
</organism>
<dbReference type="Proteomes" id="UP001303115">
    <property type="component" value="Unassembled WGS sequence"/>
</dbReference>
<protein>
    <recommendedName>
        <fullName evidence="2">PD-(D/E)XK nuclease-like domain-containing protein</fullName>
    </recommendedName>
</protein>
<feature type="region of interest" description="Disordered" evidence="1">
    <location>
        <begin position="143"/>
        <end position="183"/>
    </location>
</feature>
<evidence type="ECO:0000313" key="3">
    <source>
        <dbReference type="EMBL" id="KAK4042322.1"/>
    </source>
</evidence>
<feature type="compositionally biased region" description="Polar residues" evidence="1">
    <location>
        <begin position="8"/>
        <end position="18"/>
    </location>
</feature>
<feature type="compositionally biased region" description="Low complexity" evidence="1">
    <location>
        <begin position="75"/>
        <end position="88"/>
    </location>
</feature>
<dbReference type="EMBL" id="MU854343">
    <property type="protein sequence ID" value="KAK4042322.1"/>
    <property type="molecule type" value="Genomic_DNA"/>
</dbReference>
<proteinExistence type="predicted"/>
<accession>A0AAN6STT5</accession>
<dbReference type="Pfam" id="PF20516">
    <property type="entry name" value="PDDEXK_12"/>
    <property type="match status" value="1"/>
</dbReference>
<evidence type="ECO:0000259" key="2">
    <source>
        <dbReference type="Pfam" id="PF20516"/>
    </source>
</evidence>
<evidence type="ECO:0000256" key="1">
    <source>
        <dbReference type="SAM" id="MobiDB-lite"/>
    </source>
</evidence>
<comment type="caution">
    <text evidence="3">The sequence shown here is derived from an EMBL/GenBank/DDBJ whole genome shotgun (WGS) entry which is preliminary data.</text>
</comment>
<feature type="compositionally biased region" description="Basic and acidic residues" evidence="1">
    <location>
        <begin position="149"/>
        <end position="174"/>
    </location>
</feature>
<gene>
    <name evidence="3" type="ORF">C8A01DRAFT_33671</name>
</gene>
<reference evidence="4" key="1">
    <citation type="journal article" date="2023" name="Mol. Phylogenet. Evol.">
        <title>Genome-scale phylogeny and comparative genomics of the fungal order Sordariales.</title>
        <authorList>
            <person name="Hensen N."/>
            <person name="Bonometti L."/>
            <person name="Westerberg I."/>
            <person name="Brannstrom I.O."/>
            <person name="Guillou S."/>
            <person name="Cros-Aarteil S."/>
            <person name="Calhoun S."/>
            <person name="Haridas S."/>
            <person name="Kuo A."/>
            <person name="Mondo S."/>
            <person name="Pangilinan J."/>
            <person name="Riley R."/>
            <person name="LaButti K."/>
            <person name="Andreopoulos B."/>
            <person name="Lipzen A."/>
            <person name="Chen C."/>
            <person name="Yan M."/>
            <person name="Daum C."/>
            <person name="Ng V."/>
            <person name="Clum A."/>
            <person name="Steindorff A."/>
            <person name="Ohm R.A."/>
            <person name="Martin F."/>
            <person name="Silar P."/>
            <person name="Natvig D.O."/>
            <person name="Lalanne C."/>
            <person name="Gautier V."/>
            <person name="Ament-Velasquez S.L."/>
            <person name="Kruys A."/>
            <person name="Hutchinson M.I."/>
            <person name="Powell A.J."/>
            <person name="Barry K."/>
            <person name="Miller A.N."/>
            <person name="Grigoriev I.V."/>
            <person name="Debuchy R."/>
            <person name="Gladieux P."/>
            <person name="Hiltunen Thoren M."/>
            <person name="Johannesson H."/>
        </authorList>
    </citation>
    <scope>NUCLEOTIDE SEQUENCE [LARGE SCALE GENOMIC DNA]</scope>
    <source>
        <strain evidence="4">CBS 284.82</strain>
    </source>
</reference>
<feature type="compositionally biased region" description="Polar residues" evidence="1">
    <location>
        <begin position="62"/>
        <end position="74"/>
    </location>
</feature>
<name>A0AAN6STT5_9PEZI</name>
<feature type="domain" description="PD-(D/E)XK nuclease-like" evidence="2">
    <location>
        <begin position="197"/>
        <end position="423"/>
    </location>
</feature>
<dbReference type="InterPro" id="IPR046797">
    <property type="entry name" value="PDDEXK_12"/>
</dbReference>
<dbReference type="AlphaFoldDB" id="A0AAN6STT5"/>
<sequence>MATPPPSSSFQTRRSPSPSKKRKIDQDGDQDDGGSQDAGATPRSGPPSQRPALSIRPASFHPPSSTGLGHSSAPSLASDRQSSRRSASPVKTITGLQRLDKPVLYRSLDGGKLYRDVLAVTTYRTGIYPAEIRPQIESLFDDLAPPDSVYRKPEEGTRRPDRGRLAQDAGKEEDKEGEEEEGPFFDYLPLSSLFADRPEAASPLARFALAEFYKIRAIERVARECLDLRRSEAAWNAHVHGPLLELALSRRRGSVVYENATSARILPCFRPSLVTGEVSEGKMNRLIELSTRARSTALASAQLNVNQTDYTPLTRSPSAVSIETKVAGASLEEGRLQLGIWTAAWHKRMEMLGVGGGMHGPQLPTLPLILVHDHQWSLYFAVDRLERIEVCGALLIGMTDSFPNIYQLLTVLGLLGTWVDTTFCSWTTGAFGPHPDVIADADVRSDELVTQS</sequence>